<proteinExistence type="predicted"/>
<dbReference type="Proteomes" id="UP000247584">
    <property type="component" value="Unassembled WGS sequence"/>
</dbReference>
<protein>
    <submittedName>
        <fullName evidence="1">Uncharacterized protein</fullName>
    </submittedName>
</protein>
<sequence>MDYAMCGTLAGLFQLLQRHLRKGLKADLPQTMTTVGKGKPDTFGVELDINKRRLGAGQQLQHIICL</sequence>
<gene>
    <name evidence="1" type="ORF">C8J23_113103</name>
</gene>
<evidence type="ECO:0000313" key="2">
    <source>
        <dbReference type="Proteomes" id="UP000247584"/>
    </source>
</evidence>
<comment type="caution">
    <text evidence="1">The sequence shown here is derived from an EMBL/GenBank/DDBJ whole genome shotgun (WGS) entry which is preliminary data.</text>
</comment>
<accession>A0ABX5PNX3</accession>
<keyword evidence="2" id="KW-1185">Reference proteome</keyword>
<name>A0ABX5PNX3_9GAMM</name>
<dbReference type="EMBL" id="QJSY01000013">
    <property type="protein sequence ID" value="PYE58608.1"/>
    <property type="molecule type" value="Genomic_DNA"/>
</dbReference>
<organism evidence="1 2">
    <name type="scientific">Shewanella chilikensis</name>
    <dbReference type="NCBI Taxonomy" id="558541"/>
    <lineage>
        <taxon>Bacteria</taxon>
        <taxon>Pseudomonadati</taxon>
        <taxon>Pseudomonadota</taxon>
        <taxon>Gammaproteobacteria</taxon>
        <taxon>Alteromonadales</taxon>
        <taxon>Shewanellaceae</taxon>
        <taxon>Shewanella</taxon>
    </lineage>
</organism>
<reference evidence="1 2" key="1">
    <citation type="submission" date="2018-06" db="EMBL/GenBank/DDBJ databases">
        <title>Genomic Encyclopedia of Type Strains, Phase III (KMG-III): the genomes of soil and plant-associated and newly described type strains.</title>
        <authorList>
            <person name="Whitman W."/>
        </authorList>
    </citation>
    <scope>NUCLEOTIDE SEQUENCE [LARGE SCALE GENOMIC DNA]</scope>
    <source>
        <strain evidence="1 2">JC5</strain>
    </source>
</reference>
<evidence type="ECO:0000313" key="1">
    <source>
        <dbReference type="EMBL" id="PYE58608.1"/>
    </source>
</evidence>